<name>A0A4Z0D7C9_9FIRM</name>
<evidence type="ECO:0000259" key="9">
    <source>
        <dbReference type="Pfam" id="PF16363"/>
    </source>
</evidence>
<evidence type="ECO:0000256" key="8">
    <source>
        <dbReference type="RuleBase" id="RU004473"/>
    </source>
</evidence>
<dbReference type="InterPro" id="IPR016040">
    <property type="entry name" value="NAD(P)-bd_dom"/>
</dbReference>
<evidence type="ECO:0000256" key="7">
    <source>
        <dbReference type="ARBA" id="ARBA00023239"/>
    </source>
</evidence>
<dbReference type="InterPro" id="IPR036291">
    <property type="entry name" value="NAD(P)-bd_dom_sf"/>
</dbReference>
<dbReference type="CDD" id="cd05246">
    <property type="entry name" value="dTDP_GD_SDR_e"/>
    <property type="match status" value="1"/>
</dbReference>
<keyword evidence="6" id="KW-0520">NAD</keyword>
<dbReference type="FunFam" id="3.40.50.720:FF:000304">
    <property type="entry name" value="UDP-glucose 4,6-dehydratase"/>
    <property type="match status" value="1"/>
</dbReference>
<dbReference type="NCBIfam" id="TIGR01181">
    <property type="entry name" value="dTDP_gluc_dehyt"/>
    <property type="match status" value="1"/>
</dbReference>
<evidence type="ECO:0000256" key="4">
    <source>
        <dbReference type="ARBA" id="ARBA00011990"/>
    </source>
</evidence>
<keyword evidence="7 8" id="KW-0456">Lyase</keyword>
<evidence type="ECO:0000256" key="2">
    <source>
        <dbReference type="ARBA" id="ARBA00001911"/>
    </source>
</evidence>
<comment type="similarity">
    <text evidence="3 8">Belongs to the NAD(P)-dependent epimerase/dehydratase family. dTDP-glucose dehydratase subfamily.</text>
</comment>
<dbReference type="Gene3D" id="3.40.50.720">
    <property type="entry name" value="NAD(P)-binding Rossmann-like Domain"/>
    <property type="match status" value="1"/>
</dbReference>
<dbReference type="OrthoDB" id="9803111at2"/>
<dbReference type="PANTHER" id="PTHR43000">
    <property type="entry name" value="DTDP-D-GLUCOSE 4,6-DEHYDRATASE-RELATED"/>
    <property type="match status" value="1"/>
</dbReference>
<dbReference type="Pfam" id="PF16363">
    <property type="entry name" value="GDP_Man_Dehyd"/>
    <property type="match status" value="1"/>
</dbReference>
<evidence type="ECO:0000256" key="6">
    <source>
        <dbReference type="ARBA" id="ARBA00023027"/>
    </source>
</evidence>
<protein>
    <recommendedName>
        <fullName evidence="5 8">dTDP-glucose 4,6-dehydratase</fullName>
        <ecNumber evidence="4 8">4.2.1.46</ecNumber>
    </recommendedName>
</protein>
<dbReference type="RefSeq" id="WP_135270834.1">
    <property type="nucleotide sequence ID" value="NZ_SRIB01000004.1"/>
</dbReference>
<evidence type="ECO:0000256" key="1">
    <source>
        <dbReference type="ARBA" id="ARBA00001539"/>
    </source>
</evidence>
<dbReference type="Gene3D" id="3.90.25.10">
    <property type="entry name" value="UDP-galactose 4-epimerase, domain 1"/>
    <property type="match status" value="1"/>
</dbReference>
<keyword evidence="11" id="KW-1185">Reference proteome</keyword>
<feature type="domain" description="NAD(P)-binding" evidence="9">
    <location>
        <begin position="5"/>
        <end position="321"/>
    </location>
</feature>
<comment type="cofactor">
    <cofactor evidence="2 8">
        <name>NAD(+)</name>
        <dbReference type="ChEBI" id="CHEBI:57540"/>
    </cofactor>
</comment>
<dbReference type="AlphaFoldDB" id="A0A4Z0D7C9"/>
<dbReference type="GO" id="GO:0008460">
    <property type="term" value="F:dTDP-glucose 4,6-dehydratase activity"/>
    <property type="evidence" value="ECO:0007669"/>
    <property type="project" value="UniProtKB-EC"/>
</dbReference>
<dbReference type="InterPro" id="IPR005888">
    <property type="entry name" value="dTDP_Gluc_deHydtase"/>
</dbReference>
<accession>A0A4Z0D7C9</accession>
<dbReference type="EC" id="4.2.1.46" evidence="4 8"/>
<gene>
    <name evidence="10" type="primary">rfbB</name>
    <name evidence="10" type="ORF">E4100_04425</name>
</gene>
<evidence type="ECO:0000313" key="10">
    <source>
        <dbReference type="EMBL" id="TFZ40808.1"/>
    </source>
</evidence>
<evidence type="ECO:0000256" key="5">
    <source>
        <dbReference type="ARBA" id="ARBA00016977"/>
    </source>
</evidence>
<dbReference type="EMBL" id="SRIB01000004">
    <property type="protein sequence ID" value="TFZ40808.1"/>
    <property type="molecule type" value="Genomic_DNA"/>
</dbReference>
<dbReference type="SUPFAM" id="SSF51735">
    <property type="entry name" value="NAD(P)-binding Rossmann-fold domains"/>
    <property type="match status" value="1"/>
</dbReference>
<comment type="catalytic activity">
    <reaction evidence="1 8">
        <text>dTDP-alpha-D-glucose = dTDP-4-dehydro-6-deoxy-alpha-D-glucose + H2O</text>
        <dbReference type="Rhea" id="RHEA:17221"/>
        <dbReference type="ChEBI" id="CHEBI:15377"/>
        <dbReference type="ChEBI" id="CHEBI:57477"/>
        <dbReference type="ChEBI" id="CHEBI:57649"/>
        <dbReference type="EC" id="4.2.1.46"/>
    </reaction>
</comment>
<evidence type="ECO:0000256" key="3">
    <source>
        <dbReference type="ARBA" id="ARBA00008178"/>
    </source>
</evidence>
<evidence type="ECO:0000313" key="11">
    <source>
        <dbReference type="Proteomes" id="UP000298381"/>
    </source>
</evidence>
<organism evidence="10 11">
    <name type="scientific">Soehngenia longivitae</name>
    <dbReference type="NCBI Taxonomy" id="2562294"/>
    <lineage>
        <taxon>Bacteria</taxon>
        <taxon>Bacillati</taxon>
        <taxon>Bacillota</taxon>
        <taxon>Tissierellia</taxon>
        <taxon>Tissierellales</taxon>
        <taxon>Tissierellaceae</taxon>
        <taxon>Soehngenia</taxon>
    </lineage>
</organism>
<dbReference type="Proteomes" id="UP000298381">
    <property type="component" value="Unassembled WGS sequence"/>
</dbReference>
<reference evidence="10 11" key="1">
    <citation type="submission" date="2019-03" db="EMBL/GenBank/DDBJ databases">
        <title>Draft genome sequence data and analysis of a Fermenting Bacterium, Soehngenia longevitae strain 1933PT, isolated from petroleum reservoir in Azerbaijan.</title>
        <authorList>
            <person name="Grouzdev D.S."/>
            <person name="Bidzhieva S.K."/>
            <person name="Sokolova D.S."/>
            <person name="Tourova T.P."/>
            <person name="Poltaraus A.B."/>
            <person name="Nazina T.N."/>
        </authorList>
    </citation>
    <scope>NUCLEOTIDE SEQUENCE [LARGE SCALE GENOMIC DNA]</scope>
    <source>
        <strain evidence="10 11">1933P</strain>
    </source>
</reference>
<proteinExistence type="inferred from homology"/>
<comment type="caution">
    <text evidence="10">The sequence shown here is derived from an EMBL/GenBank/DDBJ whole genome shotgun (WGS) entry which is preliminary data.</text>
</comment>
<sequence>MKTILVTGGAGFIGSNFVKLMLEKHPDYRIINVDALTYAGNLENLKDIDNNPNYKFIKADIRDREKIEEIFKNNDITSVVNFAAESHVDRSIEEPEVFLTTNIIGTQVLLDVAKKYWKVNPSDKYCKEYKEGVKFLQVSTDEVYGALGKIGKFVETMPLMPNSPYSASKASADMIVRAYHETFGMPINITRCSNNYGPYQFPEKLIPLMINNCLKDKELPVYGDGMQVRDWLHVYDHCSAIDTVLHKGRVGEVYNVGGNNEKTNIEIVKFIIHTIGKSESLIKYVKDRPGHDRRYAIDNTKITTELGWKPVYTFEQGMKETIQWYLENTEWIENIISGDYANYYDKMYSRV</sequence>
<dbReference type="GO" id="GO:0009225">
    <property type="term" value="P:nucleotide-sugar metabolic process"/>
    <property type="evidence" value="ECO:0007669"/>
    <property type="project" value="InterPro"/>
</dbReference>